<gene>
    <name evidence="1" type="ORF">MIZ03_0824</name>
</gene>
<evidence type="ECO:0000313" key="2">
    <source>
        <dbReference type="Proteomes" id="UP000824366"/>
    </source>
</evidence>
<organism evidence="1 2">
    <name type="scientific">Rhodoferax lithotrophicus</name>
    <dbReference type="NCBI Taxonomy" id="2798804"/>
    <lineage>
        <taxon>Bacteria</taxon>
        <taxon>Pseudomonadati</taxon>
        <taxon>Pseudomonadota</taxon>
        <taxon>Betaproteobacteria</taxon>
        <taxon>Burkholderiales</taxon>
        <taxon>Comamonadaceae</taxon>
        <taxon>Rhodoferax</taxon>
    </lineage>
</organism>
<name>A0ABN6D1X1_9BURK</name>
<proteinExistence type="predicted"/>
<evidence type="ECO:0008006" key="3">
    <source>
        <dbReference type="Google" id="ProtNLM"/>
    </source>
</evidence>
<sequence>MLASACKGKKLKVARLALQMPALNPQALESAQVFMARVSKMDVGLCPVCKVGHLRTVEVLAGARQLPVPGSLAWPQERGPPWGTSRRLELAEGFTSAAKLAGARLCLTLAQRPARRKTQRSGANAWSFGA</sequence>
<keyword evidence="2" id="KW-1185">Reference proteome</keyword>
<evidence type="ECO:0000313" key="1">
    <source>
        <dbReference type="EMBL" id="BCO25945.1"/>
    </source>
</evidence>
<reference evidence="1 2" key="1">
    <citation type="journal article" date="2021" name="Microbiol. Spectr.">
        <title>A Single Bacterium Capable of Oxidation and Reduction of Iron at Circumneutral pH.</title>
        <authorList>
            <person name="Kato S."/>
            <person name="Ohkuma M."/>
        </authorList>
    </citation>
    <scope>NUCLEOTIDE SEQUENCE [LARGE SCALE GENOMIC DNA]</scope>
    <source>
        <strain evidence="1 2">MIZ03</strain>
    </source>
</reference>
<dbReference type="Proteomes" id="UP000824366">
    <property type="component" value="Chromosome"/>
</dbReference>
<accession>A0ABN6D1X1</accession>
<dbReference type="EMBL" id="AP024238">
    <property type="protein sequence ID" value="BCO25945.1"/>
    <property type="molecule type" value="Genomic_DNA"/>
</dbReference>
<protein>
    <recommendedName>
        <fullName evidence="3">Transposase</fullName>
    </recommendedName>
</protein>
<dbReference type="RefSeq" id="WP_223908589.1">
    <property type="nucleotide sequence ID" value="NZ_AP024238.1"/>
</dbReference>